<organism evidence="2 3">
    <name type="scientific">Macrophomina phaseolina</name>
    <dbReference type="NCBI Taxonomy" id="35725"/>
    <lineage>
        <taxon>Eukaryota</taxon>
        <taxon>Fungi</taxon>
        <taxon>Dikarya</taxon>
        <taxon>Ascomycota</taxon>
        <taxon>Pezizomycotina</taxon>
        <taxon>Dothideomycetes</taxon>
        <taxon>Dothideomycetes incertae sedis</taxon>
        <taxon>Botryosphaeriales</taxon>
        <taxon>Botryosphaeriaceae</taxon>
        <taxon>Macrophomina</taxon>
    </lineage>
</organism>
<reference evidence="2 3" key="1">
    <citation type="journal article" date="2021" name="Nat. Commun.">
        <title>Genetic determinants of endophytism in the Arabidopsis root mycobiome.</title>
        <authorList>
            <person name="Mesny F."/>
            <person name="Miyauchi S."/>
            <person name="Thiergart T."/>
            <person name="Pickel B."/>
            <person name="Atanasova L."/>
            <person name="Karlsson M."/>
            <person name="Huettel B."/>
            <person name="Barry K.W."/>
            <person name="Haridas S."/>
            <person name="Chen C."/>
            <person name="Bauer D."/>
            <person name="Andreopoulos W."/>
            <person name="Pangilinan J."/>
            <person name="LaButti K."/>
            <person name="Riley R."/>
            <person name="Lipzen A."/>
            <person name="Clum A."/>
            <person name="Drula E."/>
            <person name="Henrissat B."/>
            <person name="Kohler A."/>
            <person name="Grigoriev I.V."/>
            <person name="Martin F.M."/>
            <person name="Hacquard S."/>
        </authorList>
    </citation>
    <scope>NUCLEOTIDE SEQUENCE [LARGE SCALE GENOMIC DNA]</scope>
    <source>
        <strain evidence="2 3">MPI-SDFR-AT-0080</strain>
    </source>
</reference>
<dbReference type="Proteomes" id="UP000774617">
    <property type="component" value="Unassembled WGS sequence"/>
</dbReference>
<accession>A0ABQ8FY84</accession>
<feature type="region of interest" description="Disordered" evidence="1">
    <location>
        <begin position="76"/>
        <end position="128"/>
    </location>
</feature>
<gene>
    <name evidence="2" type="ORF">B0J12DRAFT_268887</name>
</gene>
<feature type="compositionally biased region" description="Polar residues" evidence="1">
    <location>
        <begin position="76"/>
        <end position="87"/>
    </location>
</feature>
<keyword evidence="3" id="KW-1185">Reference proteome</keyword>
<name>A0ABQ8FY84_9PEZI</name>
<sequence length="216" mass="23980">MSISRSSQADKLMTVRRGDSPHLRSFLEIPETHTLFQKQGDHSLELRHYPSQPHFLPEARDKTTSFTATHLPTLLQAQRSVSASPLTDTRRTTPRASPRNAEALGMENTATDQSGKCTSTSDDAESSSVDEARAIWRHMRRNVSIRASSPSRGTPSWPTGYRTVGHRAERTREHRERELKRKALANKRSIGADTLRSLALGSEASGSEAGIAPWLL</sequence>
<evidence type="ECO:0000256" key="1">
    <source>
        <dbReference type="SAM" id="MobiDB-lite"/>
    </source>
</evidence>
<evidence type="ECO:0000313" key="3">
    <source>
        <dbReference type="Proteomes" id="UP000774617"/>
    </source>
</evidence>
<evidence type="ECO:0000313" key="2">
    <source>
        <dbReference type="EMBL" id="KAH7036259.1"/>
    </source>
</evidence>
<proteinExistence type="predicted"/>
<feature type="region of interest" description="Disordered" evidence="1">
    <location>
        <begin position="146"/>
        <end position="177"/>
    </location>
</feature>
<feature type="compositionally biased region" description="Low complexity" evidence="1">
    <location>
        <begin position="118"/>
        <end position="128"/>
    </location>
</feature>
<feature type="compositionally biased region" description="Polar residues" evidence="1">
    <location>
        <begin position="108"/>
        <end position="117"/>
    </location>
</feature>
<protein>
    <submittedName>
        <fullName evidence="2">Uncharacterized protein</fullName>
    </submittedName>
</protein>
<dbReference type="EMBL" id="JAGTJR010000036">
    <property type="protein sequence ID" value="KAH7036259.1"/>
    <property type="molecule type" value="Genomic_DNA"/>
</dbReference>
<comment type="caution">
    <text evidence="2">The sequence shown here is derived from an EMBL/GenBank/DDBJ whole genome shotgun (WGS) entry which is preliminary data.</text>
</comment>
<feature type="compositionally biased region" description="Basic and acidic residues" evidence="1">
    <location>
        <begin position="166"/>
        <end position="177"/>
    </location>
</feature>
<feature type="compositionally biased region" description="Polar residues" evidence="1">
    <location>
        <begin position="146"/>
        <end position="157"/>
    </location>
</feature>